<name>A0ABQ9GDR6_9NEOP</name>
<proteinExistence type="predicted"/>
<dbReference type="PANTHER" id="PTHR45791:SF9">
    <property type="entry name" value="FREQUENIN-1-LIKE PROTEIN"/>
    <property type="match status" value="1"/>
</dbReference>
<evidence type="ECO:0008006" key="5">
    <source>
        <dbReference type="Google" id="ProtNLM"/>
    </source>
</evidence>
<evidence type="ECO:0000256" key="2">
    <source>
        <dbReference type="ARBA" id="ARBA00022737"/>
    </source>
</evidence>
<sequence length="451" mass="51719">MFLQHLAVFPPEKMGSNSSSLSQDLLNELSELTYLHRVEILHIFKRFRRIDPLGVSTSLDYRIRGDEIMNEFHEIKVSWRRGVLKWRRRRDLGGSQCREVLRADVGDARRVWSGAGVQGRRRRDIPEKTPQASGGVVRDESRVREILERRCREWNPCNPYADRLVDVFSSYGDGHLSFEDILDLFSALSENCPSVVKARWVFKILGEWLSTFSYLHPRKYYMFVNYLSGFKSRHLWANRKQENLLTKWATVAKWLDCSPPTSANQVQSPAGSLPDFRKWESCRTMPLVGGFSRGSPQATTQTHVVASLPSSHVPCVLFADFDEDSKLSEFDLSTMVERLCGERFYGGHRLSAEDSYRTLSSQEKKEIARKLSASVSPKNTSHKVLRKRVRLYAYKVQIMQELTPEDKTTALPVGLVIAEMDVGKMGSITANEFVHAVMKMPDFSRTFTLRP</sequence>
<accession>A0ABQ9GDR6</accession>
<protein>
    <recommendedName>
        <fullName evidence="5">EF-hand domain-containing protein</fullName>
    </recommendedName>
</protein>
<organism evidence="3 4">
    <name type="scientific">Dryococelus australis</name>
    <dbReference type="NCBI Taxonomy" id="614101"/>
    <lineage>
        <taxon>Eukaryota</taxon>
        <taxon>Metazoa</taxon>
        <taxon>Ecdysozoa</taxon>
        <taxon>Arthropoda</taxon>
        <taxon>Hexapoda</taxon>
        <taxon>Insecta</taxon>
        <taxon>Pterygota</taxon>
        <taxon>Neoptera</taxon>
        <taxon>Polyneoptera</taxon>
        <taxon>Phasmatodea</taxon>
        <taxon>Verophasmatodea</taxon>
        <taxon>Anareolatae</taxon>
        <taxon>Phasmatidae</taxon>
        <taxon>Eurycanthinae</taxon>
        <taxon>Dryococelus</taxon>
    </lineage>
</organism>
<dbReference type="PANTHER" id="PTHR45791">
    <property type="entry name" value="CALCIUM AND INTEGRIN BINDING FAMILY MEMBER 2"/>
    <property type="match status" value="1"/>
</dbReference>
<evidence type="ECO:0000313" key="3">
    <source>
        <dbReference type="EMBL" id="KAJ8870545.1"/>
    </source>
</evidence>
<gene>
    <name evidence="3" type="ORF">PR048_029568</name>
</gene>
<evidence type="ECO:0000313" key="4">
    <source>
        <dbReference type="Proteomes" id="UP001159363"/>
    </source>
</evidence>
<comment type="caution">
    <text evidence="3">The sequence shown here is derived from an EMBL/GenBank/DDBJ whole genome shotgun (WGS) entry which is preliminary data.</text>
</comment>
<reference evidence="3 4" key="1">
    <citation type="submission" date="2023-02" db="EMBL/GenBank/DDBJ databases">
        <title>LHISI_Scaffold_Assembly.</title>
        <authorList>
            <person name="Stuart O.P."/>
            <person name="Cleave R."/>
            <person name="Magrath M.J.L."/>
            <person name="Mikheyev A.S."/>
        </authorList>
    </citation>
    <scope>NUCLEOTIDE SEQUENCE [LARGE SCALE GENOMIC DNA]</scope>
    <source>
        <strain evidence="3">Daus_M_001</strain>
        <tissue evidence="3">Leg muscle</tissue>
    </source>
</reference>
<dbReference type="InterPro" id="IPR051433">
    <property type="entry name" value="CIBP"/>
</dbReference>
<dbReference type="InterPro" id="IPR011992">
    <property type="entry name" value="EF-hand-dom_pair"/>
</dbReference>
<keyword evidence="4" id="KW-1185">Reference proteome</keyword>
<keyword evidence="1" id="KW-0479">Metal-binding</keyword>
<dbReference type="Gene3D" id="1.10.238.10">
    <property type="entry name" value="EF-hand"/>
    <property type="match status" value="2"/>
</dbReference>
<keyword evidence="2" id="KW-0677">Repeat</keyword>
<evidence type="ECO:0000256" key="1">
    <source>
        <dbReference type="ARBA" id="ARBA00022723"/>
    </source>
</evidence>
<dbReference type="Proteomes" id="UP001159363">
    <property type="component" value="Chromosome 12"/>
</dbReference>
<dbReference type="SUPFAM" id="SSF47473">
    <property type="entry name" value="EF-hand"/>
    <property type="match status" value="1"/>
</dbReference>
<dbReference type="EMBL" id="JARBHB010000013">
    <property type="protein sequence ID" value="KAJ8870545.1"/>
    <property type="molecule type" value="Genomic_DNA"/>
</dbReference>